<dbReference type="GeneID" id="37080047"/>
<dbReference type="InterPro" id="IPR014031">
    <property type="entry name" value="Ketoacyl_synth_C"/>
</dbReference>
<evidence type="ECO:0000256" key="1">
    <source>
        <dbReference type="ARBA" id="ARBA00022450"/>
    </source>
</evidence>
<dbReference type="Gene3D" id="3.40.47.10">
    <property type="match status" value="1"/>
</dbReference>
<dbReference type="GO" id="GO:0044550">
    <property type="term" value="P:secondary metabolite biosynthetic process"/>
    <property type="evidence" value="ECO:0007669"/>
    <property type="project" value="UniProtKB-ARBA"/>
</dbReference>
<dbReference type="STRING" id="1450539.A0A319A0G3"/>
<evidence type="ECO:0000259" key="4">
    <source>
        <dbReference type="PROSITE" id="PS52004"/>
    </source>
</evidence>
<keyword evidence="2" id="KW-0597">Phosphoprotein</keyword>
<dbReference type="InterPro" id="IPR014030">
    <property type="entry name" value="Ketoacyl_synth_N"/>
</dbReference>
<evidence type="ECO:0000256" key="3">
    <source>
        <dbReference type="RuleBase" id="RU003694"/>
    </source>
</evidence>
<keyword evidence="3" id="KW-0808">Transferase</keyword>
<gene>
    <name evidence="5" type="ORF">BP01DRAFT_408454</name>
</gene>
<evidence type="ECO:0000313" key="5">
    <source>
        <dbReference type="EMBL" id="PYH41102.1"/>
    </source>
</evidence>
<dbReference type="AlphaFoldDB" id="A0A319A0G3"/>
<accession>A0A319A0G3</accession>
<dbReference type="PANTHER" id="PTHR43775">
    <property type="entry name" value="FATTY ACID SYNTHASE"/>
    <property type="match status" value="1"/>
</dbReference>
<dbReference type="InterPro" id="IPR020841">
    <property type="entry name" value="PKS_Beta-ketoAc_synthase_dom"/>
</dbReference>
<dbReference type="GO" id="GO:0006633">
    <property type="term" value="P:fatty acid biosynthetic process"/>
    <property type="evidence" value="ECO:0007669"/>
    <property type="project" value="TreeGrafter"/>
</dbReference>
<dbReference type="PANTHER" id="PTHR43775:SF29">
    <property type="entry name" value="ASPERFURANONE POLYKETIDE SYNTHASE AFOG-RELATED"/>
    <property type="match status" value="1"/>
</dbReference>
<dbReference type="Proteomes" id="UP000248349">
    <property type="component" value="Unassembled WGS sequence"/>
</dbReference>
<organism evidence="5 6">
    <name type="scientific">Aspergillus saccharolyticus JOP 1030-1</name>
    <dbReference type="NCBI Taxonomy" id="1450539"/>
    <lineage>
        <taxon>Eukaryota</taxon>
        <taxon>Fungi</taxon>
        <taxon>Dikarya</taxon>
        <taxon>Ascomycota</taxon>
        <taxon>Pezizomycotina</taxon>
        <taxon>Eurotiomycetes</taxon>
        <taxon>Eurotiomycetidae</taxon>
        <taxon>Eurotiales</taxon>
        <taxon>Aspergillaceae</taxon>
        <taxon>Aspergillus</taxon>
        <taxon>Aspergillus subgen. Circumdati</taxon>
    </lineage>
</organism>
<name>A0A319A0G3_9EURO</name>
<dbReference type="InterPro" id="IPR050091">
    <property type="entry name" value="PKS_NRPS_Biosynth_Enz"/>
</dbReference>
<dbReference type="Pfam" id="PF02801">
    <property type="entry name" value="Ketoacyl-synt_C"/>
    <property type="match status" value="1"/>
</dbReference>
<keyword evidence="1" id="KW-0596">Phosphopantetheine</keyword>
<protein>
    <submittedName>
        <fullName evidence="5">Ketoacyl-synt-domain-containing protein</fullName>
    </submittedName>
</protein>
<proteinExistence type="inferred from homology"/>
<keyword evidence="6" id="KW-1185">Reference proteome</keyword>
<feature type="domain" description="Ketosynthase family 3 (KS3)" evidence="4">
    <location>
        <begin position="1"/>
        <end position="343"/>
    </location>
</feature>
<dbReference type="SMART" id="SM00825">
    <property type="entry name" value="PKS_KS"/>
    <property type="match status" value="1"/>
</dbReference>
<dbReference type="RefSeq" id="XP_025427084.1">
    <property type="nucleotide sequence ID" value="XM_025578818.1"/>
</dbReference>
<dbReference type="Pfam" id="PF00109">
    <property type="entry name" value="ketoacyl-synt"/>
    <property type="match status" value="1"/>
</dbReference>
<dbReference type="PROSITE" id="PS52004">
    <property type="entry name" value="KS3_2"/>
    <property type="match status" value="1"/>
</dbReference>
<dbReference type="GO" id="GO:0004312">
    <property type="term" value="F:fatty acid synthase activity"/>
    <property type="evidence" value="ECO:0007669"/>
    <property type="project" value="TreeGrafter"/>
</dbReference>
<comment type="similarity">
    <text evidence="3">Belongs to the thiolase-like superfamily. Beta-ketoacyl-ACP synthases family.</text>
</comment>
<sequence>MPIAIIGMACRSPGGASSPEKLWDLGARERGWYHPDKEHHGTSYAKGAHFLTEDISRFNAAFFNLTAEVASVSSPSSSDPLRAGLSLDQVAGSCTGVYAGTCFRDYPDSLFRDPDTLPRATLTGSGAAMIANRVSHFFDLRGPSVMVDTGCSTTLTLLHLACQNLRAGESEMAVVGGSNLLLNPDTFILQSNLSLLSPEGRCFAFDARATGYGRGEGIASIVIKPLTAAIRDGDPIRAVIRNSAANQDGKTATLTSPSQEAQEILMRGCYEMAGLNPHDTTFVEAHGTGTQVGDTVEAHSLGNVSRPGRSPDCPLIIGSVKTNIGHTGIRTQFPRHHGRTGST</sequence>
<reference evidence="5 6" key="1">
    <citation type="submission" date="2016-12" db="EMBL/GenBank/DDBJ databases">
        <title>The genomes of Aspergillus section Nigri reveals drivers in fungal speciation.</title>
        <authorList>
            <consortium name="DOE Joint Genome Institute"/>
            <person name="Vesth T.C."/>
            <person name="Nybo J."/>
            <person name="Theobald S."/>
            <person name="Brandl J."/>
            <person name="Frisvad J.C."/>
            <person name="Nielsen K.F."/>
            <person name="Lyhne E.K."/>
            <person name="Kogle M.E."/>
            <person name="Kuo A."/>
            <person name="Riley R."/>
            <person name="Clum A."/>
            <person name="Nolan M."/>
            <person name="Lipzen A."/>
            <person name="Salamov A."/>
            <person name="Henrissat B."/>
            <person name="Wiebenga A."/>
            <person name="De Vries R.P."/>
            <person name="Grigoriev I.V."/>
            <person name="Mortensen U.H."/>
            <person name="Andersen M.R."/>
            <person name="Baker S.E."/>
        </authorList>
    </citation>
    <scope>NUCLEOTIDE SEQUENCE [LARGE SCALE GENOMIC DNA]</scope>
    <source>
        <strain evidence="5 6">JOP 1030-1</strain>
    </source>
</reference>
<dbReference type="CDD" id="cd00833">
    <property type="entry name" value="PKS"/>
    <property type="match status" value="1"/>
</dbReference>
<dbReference type="OrthoDB" id="329835at2759"/>
<evidence type="ECO:0000313" key="6">
    <source>
        <dbReference type="Proteomes" id="UP000248349"/>
    </source>
</evidence>
<dbReference type="InterPro" id="IPR016039">
    <property type="entry name" value="Thiolase-like"/>
</dbReference>
<evidence type="ECO:0000256" key="2">
    <source>
        <dbReference type="ARBA" id="ARBA00022553"/>
    </source>
</evidence>
<dbReference type="EMBL" id="KZ821270">
    <property type="protein sequence ID" value="PYH41102.1"/>
    <property type="molecule type" value="Genomic_DNA"/>
</dbReference>
<dbReference type="SUPFAM" id="SSF53901">
    <property type="entry name" value="Thiolase-like"/>
    <property type="match status" value="1"/>
</dbReference>